<dbReference type="AlphaFoldDB" id="A0A382ZZH3"/>
<dbReference type="EMBL" id="UINC01187380">
    <property type="protein sequence ID" value="SVE00078.1"/>
    <property type="molecule type" value="Genomic_DNA"/>
</dbReference>
<evidence type="ECO:0000313" key="2">
    <source>
        <dbReference type="EMBL" id="SVE00078.1"/>
    </source>
</evidence>
<proteinExistence type="predicted"/>
<name>A0A382ZZH3_9ZZZZ</name>
<sequence>EFRVRLEIKYLGKRSKIDFVYDGTPKWTHATEVGGTCSSHGVIELFQKLLN</sequence>
<gene>
    <name evidence="2" type="ORF">METZ01_LOCUS452932</name>
</gene>
<dbReference type="InterPro" id="IPR054572">
    <property type="entry name" value="TBP-TOTE"/>
</dbReference>
<reference evidence="2" key="1">
    <citation type="submission" date="2018-05" db="EMBL/GenBank/DDBJ databases">
        <authorList>
            <person name="Lanie J.A."/>
            <person name="Ng W.-L."/>
            <person name="Kazmierczak K.M."/>
            <person name="Andrzejewski T.M."/>
            <person name="Davidsen T.M."/>
            <person name="Wayne K.J."/>
            <person name="Tettelin H."/>
            <person name="Glass J.I."/>
            <person name="Rusch D."/>
            <person name="Podicherti R."/>
            <person name="Tsui H.-C.T."/>
            <person name="Winkler M.E."/>
        </authorList>
    </citation>
    <scope>NUCLEOTIDE SEQUENCE</scope>
</reference>
<accession>A0A382ZZH3</accession>
<evidence type="ECO:0000259" key="1">
    <source>
        <dbReference type="Pfam" id="PF22721"/>
    </source>
</evidence>
<organism evidence="2">
    <name type="scientific">marine metagenome</name>
    <dbReference type="NCBI Taxonomy" id="408172"/>
    <lineage>
        <taxon>unclassified sequences</taxon>
        <taxon>metagenomes</taxon>
        <taxon>ecological metagenomes</taxon>
    </lineage>
</organism>
<feature type="domain" description="TATA-binding-like protein" evidence="1">
    <location>
        <begin position="2"/>
        <end position="50"/>
    </location>
</feature>
<protein>
    <recommendedName>
        <fullName evidence="1">TATA-binding-like protein domain-containing protein</fullName>
    </recommendedName>
</protein>
<dbReference type="Pfam" id="PF22721">
    <property type="entry name" value="TBP-TOTE"/>
    <property type="match status" value="1"/>
</dbReference>
<feature type="non-terminal residue" evidence="2">
    <location>
        <position position="1"/>
    </location>
</feature>